<dbReference type="Proteomes" id="UP000434036">
    <property type="component" value="Unassembled WGS sequence"/>
</dbReference>
<protein>
    <recommendedName>
        <fullName evidence="4">Type II secretion system protein</fullName>
    </recommendedName>
</protein>
<keyword evidence="3" id="KW-1185">Reference proteome</keyword>
<gene>
    <name evidence="2" type="ORF">GSF08_11425</name>
</gene>
<reference evidence="2 3" key="1">
    <citation type="submission" date="2019-12" db="EMBL/GenBank/DDBJ databases">
        <authorList>
            <person name="Yang R."/>
        </authorList>
    </citation>
    <scope>NUCLEOTIDE SEQUENCE [LARGE SCALE GENOMIC DNA]</scope>
    <source>
        <strain evidence="2 3">DONG20-135</strain>
    </source>
</reference>
<dbReference type="RefSeq" id="WP_160625920.1">
    <property type="nucleotide sequence ID" value="NZ_WUUQ01000009.1"/>
</dbReference>
<keyword evidence="1" id="KW-0472">Membrane</keyword>
<keyword evidence="1" id="KW-0812">Transmembrane</keyword>
<comment type="caution">
    <text evidence="2">The sequence shown here is derived from an EMBL/GenBank/DDBJ whole genome shotgun (WGS) entry which is preliminary data.</text>
</comment>
<evidence type="ECO:0000313" key="2">
    <source>
        <dbReference type="EMBL" id="MXQ74536.1"/>
    </source>
</evidence>
<evidence type="ECO:0000313" key="3">
    <source>
        <dbReference type="Proteomes" id="UP000434036"/>
    </source>
</evidence>
<reference evidence="2 3" key="2">
    <citation type="submission" date="2020-01" db="EMBL/GenBank/DDBJ databases">
        <title>Clostridiaceae sp. nov. isolated from the gut of human by culturomics.</title>
        <authorList>
            <person name="Chang Y."/>
        </authorList>
    </citation>
    <scope>NUCLEOTIDE SEQUENCE [LARGE SCALE GENOMIC DNA]</scope>
    <source>
        <strain evidence="2 3">DONG20-135</strain>
    </source>
</reference>
<accession>A0A6N8U8K9</accession>
<dbReference type="EMBL" id="WUUQ01000009">
    <property type="protein sequence ID" value="MXQ74536.1"/>
    <property type="molecule type" value="Genomic_DNA"/>
</dbReference>
<sequence length="129" mass="14465">MRKERISPSISYLIELAVAILFFAAAAVICVNIFYQANQRSIESEERSAALEAAQSMAEQAIASKDRVPVGTWNANAKWQPTDIRSEYRISIRERAADKKLFTYELQMRKSGKSILTLEFTVLCEGGVS</sequence>
<proteinExistence type="predicted"/>
<organism evidence="2 3">
    <name type="scientific">Copranaerobaculum intestinale</name>
    <dbReference type="NCBI Taxonomy" id="2692629"/>
    <lineage>
        <taxon>Bacteria</taxon>
        <taxon>Bacillati</taxon>
        <taxon>Bacillota</taxon>
        <taxon>Erysipelotrichia</taxon>
        <taxon>Erysipelotrichales</taxon>
        <taxon>Erysipelotrichaceae</taxon>
        <taxon>Copranaerobaculum</taxon>
    </lineage>
</organism>
<keyword evidence="1" id="KW-1133">Transmembrane helix</keyword>
<evidence type="ECO:0000256" key="1">
    <source>
        <dbReference type="SAM" id="Phobius"/>
    </source>
</evidence>
<feature type="transmembrane region" description="Helical" evidence="1">
    <location>
        <begin position="12"/>
        <end position="35"/>
    </location>
</feature>
<evidence type="ECO:0008006" key="4">
    <source>
        <dbReference type="Google" id="ProtNLM"/>
    </source>
</evidence>
<dbReference type="AlphaFoldDB" id="A0A6N8U8K9"/>
<name>A0A6N8U8K9_9FIRM</name>